<comment type="caution">
    <text evidence="8">The sequence shown here is derived from an EMBL/GenBank/DDBJ whole genome shotgun (WGS) entry which is preliminary data.</text>
</comment>
<evidence type="ECO:0000256" key="3">
    <source>
        <dbReference type="ARBA" id="ARBA00022475"/>
    </source>
</evidence>
<dbReference type="AlphaFoldDB" id="A0A2V3A0D7"/>
<keyword evidence="6 7" id="KW-0472">Membrane</keyword>
<dbReference type="PANTHER" id="PTHR33452">
    <property type="entry name" value="OXIDOREDUCTASE CATD-RELATED"/>
    <property type="match status" value="1"/>
</dbReference>
<reference evidence="8 9" key="1">
    <citation type="submission" date="2018-05" db="EMBL/GenBank/DDBJ databases">
        <title>Freshwater and sediment microbial communities from various areas in North America, analyzing microbe dynamics in response to fracking.</title>
        <authorList>
            <person name="Lamendella R."/>
        </authorList>
    </citation>
    <scope>NUCLEOTIDE SEQUENCE [LARGE SCALE GENOMIC DNA]</scope>
    <source>
        <strain evidence="8 9">15_TX</strain>
    </source>
</reference>
<evidence type="ECO:0000256" key="2">
    <source>
        <dbReference type="ARBA" id="ARBA00006679"/>
    </source>
</evidence>
<accession>A0A2V3A0D7</accession>
<keyword evidence="3" id="KW-1003">Cell membrane</keyword>
<evidence type="ECO:0000313" key="8">
    <source>
        <dbReference type="EMBL" id="PWW26961.1"/>
    </source>
</evidence>
<feature type="transmembrane region" description="Helical" evidence="7">
    <location>
        <begin position="43"/>
        <end position="62"/>
    </location>
</feature>
<comment type="similarity">
    <text evidence="2">Belongs to the DoxX family.</text>
</comment>
<sequence>MPPVAVRVLEEDKDRGHQLTAEEVEAAAQIFWRFKLDMFKSELGAFIIRITLGVLFFIHGLVKFQGGIENIVGWFESIGLPGFMAYAVALIELAGGLALILGLATRLVSALFAIIMIGATLKIKLSIGLLGNGQMAGYELDLALFAMAIYLAINGSNLLSAGQFIFHKDSSELKKAA</sequence>
<name>A0A2V3A0D7_9BACI</name>
<evidence type="ECO:0000256" key="5">
    <source>
        <dbReference type="ARBA" id="ARBA00022989"/>
    </source>
</evidence>
<evidence type="ECO:0000256" key="4">
    <source>
        <dbReference type="ARBA" id="ARBA00022692"/>
    </source>
</evidence>
<evidence type="ECO:0000256" key="7">
    <source>
        <dbReference type="SAM" id="Phobius"/>
    </source>
</evidence>
<protein>
    <submittedName>
        <fullName evidence="8">Putative membrane protein YphA (DoxX/SURF4 family)</fullName>
    </submittedName>
</protein>
<gene>
    <name evidence="8" type="ORF">DFO73_109127</name>
</gene>
<evidence type="ECO:0000313" key="9">
    <source>
        <dbReference type="Proteomes" id="UP000247150"/>
    </source>
</evidence>
<proteinExistence type="inferred from homology"/>
<feature type="transmembrane region" description="Helical" evidence="7">
    <location>
        <begin position="82"/>
        <end position="103"/>
    </location>
</feature>
<organism evidence="8 9">
    <name type="scientific">Cytobacillus oceanisediminis</name>
    <dbReference type="NCBI Taxonomy" id="665099"/>
    <lineage>
        <taxon>Bacteria</taxon>
        <taxon>Bacillati</taxon>
        <taxon>Bacillota</taxon>
        <taxon>Bacilli</taxon>
        <taxon>Bacillales</taxon>
        <taxon>Bacillaceae</taxon>
        <taxon>Cytobacillus</taxon>
    </lineage>
</organism>
<dbReference type="EMBL" id="QGTW01000009">
    <property type="protein sequence ID" value="PWW26961.1"/>
    <property type="molecule type" value="Genomic_DNA"/>
</dbReference>
<comment type="subcellular location">
    <subcellularLocation>
        <location evidence="1">Cell membrane</location>
        <topology evidence="1">Multi-pass membrane protein</topology>
    </subcellularLocation>
</comment>
<dbReference type="Pfam" id="PF07681">
    <property type="entry name" value="DoxX"/>
    <property type="match status" value="1"/>
</dbReference>
<dbReference type="InterPro" id="IPR018247">
    <property type="entry name" value="EF_Hand_1_Ca_BS"/>
</dbReference>
<dbReference type="GO" id="GO:0005886">
    <property type="term" value="C:plasma membrane"/>
    <property type="evidence" value="ECO:0007669"/>
    <property type="project" value="UniProtKB-SubCell"/>
</dbReference>
<evidence type="ECO:0000256" key="6">
    <source>
        <dbReference type="ARBA" id="ARBA00023136"/>
    </source>
</evidence>
<keyword evidence="5 7" id="KW-1133">Transmembrane helix</keyword>
<keyword evidence="4 7" id="KW-0812">Transmembrane</keyword>
<feature type="transmembrane region" description="Helical" evidence="7">
    <location>
        <begin position="110"/>
        <end position="130"/>
    </location>
</feature>
<dbReference type="Proteomes" id="UP000247150">
    <property type="component" value="Unassembled WGS sequence"/>
</dbReference>
<dbReference type="InterPro" id="IPR051907">
    <property type="entry name" value="DoxX-like_oxidoreductase"/>
</dbReference>
<dbReference type="PANTHER" id="PTHR33452:SF1">
    <property type="entry name" value="INNER MEMBRANE PROTEIN YPHA-RELATED"/>
    <property type="match status" value="1"/>
</dbReference>
<evidence type="ECO:0000256" key="1">
    <source>
        <dbReference type="ARBA" id="ARBA00004651"/>
    </source>
</evidence>
<feature type="transmembrane region" description="Helical" evidence="7">
    <location>
        <begin position="142"/>
        <end position="166"/>
    </location>
</feature>
<dbReference type="InterPro" id="IPR032808">
    <property type="entry name" value="DoxX"/>
</dbReference>
<dbReference type="PROSITE" id="PS00018">
    <property type="entry name" value="EF_HAND_1"/>
    <property type="match status" value="1"/>
</dbReference>